<dbReference type="GO" id="GO:0031419">
    <property type="term" value="F:cobalamin binding"/>
    <property type="evidence" value="ECO:0007669"/>
    <property type="project" value="InterPro"/>
</dbReference>
<dbReference type="SFLD" id="SFLDS00029">
    <property type="entry name" value="Radical_SAM"/>
    <property type="match status" value="1"/>
</dbReference>
<dbReference type="InterPro" id="IPR006158">
    <property type="entry name" value="Cobalamin-bd"/>
</dbReference>
<dbReference type="GO" id="GO:0005829">
    <property type="term" value="C:cytosol"/>
    <property type="evidence" value="ECO:0007669"/>
    <property type="project" value="TreeGrafter"/>
</dbReference>
<dbReference type="SFLD" id="SFLDG01082">
    <property type="entry name" value="B12-binding_domain_containing"/>
    <property type="match status" value="1"/>
</dbReference>
<dbReference type="Pfam" id="PF02310">
    <property type="entry name" value="B12-binding"/>
    <property type="match status" value="1"/>
</dbReference>
<keyword evidence="4" id="KW-0408">Iron</keyword>
<evidence type="ECO:0000256" key="5">
    <source>
        <dbReference type="ARBA" id="ARBA00023014"/>
    </source>
</evidence>
<evidence type="ECO:0000259" key="6">
    <source>
        <dbReference type="PROSITE" id="PS51332"/>
    </source>
</evidence>
<dbReference type="AlphaFoldDB" id="A0A382TFD5"/>
<dbReference type="PANTHER" id="PTHR43409:SF7">
    <property type="entry name" value="BLL1977 PROTEIN"/>
    <property type="match status" value="1"/>
</dbReference>
<feature type="domain" description="B12-binding" evidence="6">
    <location>
        <begin position="24"/>
        <end position="176"/>
    </location>
</feature>
<evidence type="ECO:0000256" key="3">
    <source>
        <dbReference type="ARBA" id="ARBA00022723"/>
    </source>
</evidence>
<dbReference type="InterPro" id="IPR058240">
    <property type="entry name" value="rSAM_sf"/>
</dbReference>
<keyword evidence="3" id="KW-0479">Metal-binding</keyword>
<name>A0A382TFD5_9ZZZZ</name>
<dbReference type="InterPro" id="IPR051198">
    <property type="entry name" value="BchE-like"/>
</dbReference>
<evidence type="ECO:0000313" key="7">
    <source>
        <dbReference type="EMBL" id="SVD20131.1"/>
    </source>
</evidence>
<dbReference type="Gene3D" id="3.40.50.280">
    <property type="entry name" value="Cobalamin-binding domain"/>
    <property type="match status" value="1"/>
</dbReference>
<keyword evidence="5" id="KW-0411">Iron-sulfur</keyword>
<evidence type="ECO:0000256" key="1">
    <source>
        <dbReference type="ARBA" id="ARBA00001966"/>
    </source>
</evidence>
<dbReference type="PROSITE" id="PS51332">
    <property type="entry name" value="B12_BINDING"/>
    <property type="match status" value="1"/>
</dbReference>
<sequence length="266" mass="29880">MDFQSVLSNNLTHKSGQPHLTLIRLPVISSVFSYSSPISPPLALAYLSSSLIKGGFDVTPIDGVGEALDRVVVDKKLDCRIRGLPIEELLELIPVHTNFIGITCMFSQEWVYTKNSINLIKKKFPDVPIFLGGEHAASMPEKNLEMCTAIDLCALGEGEETIIDIAKNYPDHPERINGIVYRSEDGKFIRNKPRTRIKQIEEIPRPAWHLLPIEKYLDGEHSNHVNSGRSIPMLATRGCPYQCTFCSSPGMWTTRYYTRPPEDVVN</sequence>
<comment type="cofactor">
    <cofactor evidence="1">
        <name>[4Fe-4S] cluster</name>
        <dbReference type="ChEBI" id="CHEBI:49883"/>
    </cofactor>
</comment>
<evidence type="ECO:0000256" key="2">
    <source>
        <dbReference type="ARBA" id="ARBA00022691"/>
    </source>
</evidence>
<accession>A0A382TFD5</accession>
<feature type="non-terminal residue" evidence="7">
    <location>
        <position position="266"/>
    </location>
</feature>
<evidence type="ECO:0000256" key="4">
    <source>
        <dbReference type="ARBA" id="ARBA00023004"/>
    </source>
</evidence>
<reference evidence="7" key="1">
    <citation type="submission" date="2018-05" db="EMBL/GenBank/DDBJ databases">
        <authorList>
            <person name="Lanie J.A."/>
            <person name="Ng W.-L."/>
            <person name="Kazmierczak K.M."/>
            <person name="Andrzejewski T.M."/>
            <person name="Davidsen T.M."/>
            <person name="Wayne K.J."/>
            <person name="Tettelin H."/>
            <person name="Glass J.I."/>
            <person name="Rusch D."/>
            <person name="Podicherti R."/>
            <person name="Tsui H.-C.T."/>
            <person name="Winkler M.E."/>
        </authorList>
    </citation>
    <scope>NUCLEOTIDE SEQUENCE</scope>
</reference>
<dbReference type="GO" id="GO:0051536">
    <property type="term" value="F:iron-sulfur cluster binding"/>
    <property type="evidence" value="ECO:0007669"/>
    <property type="project" value="UniProtKB-KW"/>
</dbReference>
<dbReference type="PANTHER" id="PTHR43409">
    <property type="entry name" value="ANAEROBIC MAGNESIUM-PROTOPORPHYRIN IX MONOMETHYL ESTER CYCLASE-RELATED"/>
    <property type="match status" value="1"/>
</dbReference>
<dbReference type="SUPFAM" id="SSF102114">
    <property type="entry name" value="Radical SAM enzymes"/>
    <property type="match status" value="1"/>
</dbReference>
<dbReference type="EMBL" id="UINC01135774">
    <property type="protein sequence ID" value="SVD20131.1"/>
    <property type="molecule type" value="Genomic_DNA"/>
</dbReference>
<dbReference type="InterPro" id="IPR007197">
    <property type="entry name" value="rSAM"/>
</dbReference>
<gene>
    <name evidence="7" type="ORF">METZ01_LOCUS372985</name>
</gene>
<dbReference type="CDD" id="cd02068">
    <property type="entry name" value="radical_SAM_B12_BD"/>
    <property type="match status" value="1"/>
</dbReference>
<organism evidence="7">
    <name type="scientific">marine metagenome</name>
    <dbReference type="NCBI Taxonomy" id="408172"/>
    <lineage>
        <taxon>unclassified sequences</taxon>
        <taxon>metagenomes</taxon>
        <taxon>ecological metagenomes</taxon>
    </lineage>
</organism>
<protein>
    <recommendedName>
        <fullName evidence="6">B12-binding domain-containing protein</fullName>
    </recommendedName>
</protein>
<proteinExistence type="predicted"/>
<dbReference type="GO" id="GO:0046872">
    <property type="term" value="F:metal ion binding"/>
    <property type="evidence" value="ECO:0007669"/>
    <property type="project" value="UniProtKB-KW"/>
</dbReference>
<dbReference type="GO" id="GO:0003824">
    <property type="term" value="F:catalytic activity"/>
    <property type="evidence" value="ECO:0007669"/>
    <property type="project" value="InterPro"/>
</dbReference>
<keyword evidence="2" id="KW-0949">S-adenosyl-L-methionine</keyword>